<dbReference type="GO" id="GO:0005524">
    <property type="term" value="F:ATP binding"/>
    <property type="evidence" value="ECO:0007669"/>
    <property type="project" value="UniProtKB-KW"/>
</dbReference>
<dbReference type="GO" id="GO:0140359">
    <property type="term" value="F:ABC-type transporter activity"/>
    <property type="evidence" value="ECO:0007669"/>
    <property type="project" value="InterPro"/>
</dbReference>
<dbReference type="InterPro" id="IPR050835">
    <property type="entry name" value="ABC_transporter_sub-D"/>
</dbReference>
<feature type="transmembrane region" description="Helical" evidence="9">
    <location>
        <begin position="198"/>
        <end position="217"/>
    </location>
</feature>
<evidence type="ECO:0000256" key="3">
    <source>
        <dbReference type="ARBA" id="ARBA00022692"/>
    </source>
</evidence>
<dbReference type="Gene3D" id="3.40.50.300">
    <property type="entry name" value="P-loop containing nucleotide triphosphate hydrolases"/>
    <property type="match status" value="1"/>
</dbReference>
<dbReference type="PROSITE" id="PS50893">
    <property type="entry name" value="ABC_TRANSPORTER_2"/>
    <property type="match status" value="1"/>
</dbReference>
<dbReference type="SMART" id="SM00382">
    <property type="entry name" value="AAA"/>
    <property type="match status" value="1"/>
</dbReference>
<keyword evidence="6 9" id="KW-1133">Transmembrane helix</keyword>
<dbReference type="InterPro" id="IPR011527">
    <property type="entry name" value="ABC1_TM_dom"/>
</dbReference>
<dbReference type="STRING" id="497964.CfE428DRAFT_0817"/>
<evidence type="ECO:0000313" key="13">
    <source>
        <dbReference type="Proteomes" id="UP000005824"/>
    </source>
</evidence>
<evidence type="ECO:0000259" key="11">
    <source>
        <dbReference type="PROSITE" id="PS50929"/>
    </source>
</evidence>
<dbReference type="Pfam" id="PF00005">
    <property type="entry name" value="ABC_tran"/>
    <property type="match status" value="1"/>
</dbReference>
<protein>
    <submittedName>
        <fullName evidence="12">ABC transporter domain protein</fullName>
    </submittedName>
</protein>
<evidence type="ECO:0000256" key="7">
    <source>
        <dbReference type="ARBA" id="ARBA00023136"/>
    </source>
</evidence>
<dbReference type="InterPro" id="IPR025662">
    <property type="entry name" value="Sigma_54_int_dom_ATP-bd_1"/>
</dbReference>
<feature type="transmembrane region" description="Helical" evidence="9">
    <location>
        <begin position="55"/>
        <end position="77"/>
    </location>
</feature>
<evidence type="ECO:0000259" key="10">
    <source>
        <dbReference type="PROSITE" id="PS50893"/>
    </source>
</evidence>
<dbReference type="Pfam" id="PF06472">
    <property type="entry name" value="ABC_membrane_2"/>
    <property type="match status" value="1"/>
</dbReference>
<dbReference type="AlphaFoldDB" id="B4CVY0"/>
<evidence type="ECO:0000256" key="6">
    <source>
        <dbReference type="ARBA" id="ARBA00022989"/>
    </source>
</evidence>
<dbReference type="PROSITE" id="PS00675">
    <property type="entry name" value="SIGMA54_INTERACT_1"/>
    <property type="match status" value="1"/>
</dbReference>
<evidence type="ECO:0000256" key="8">
    <source>
        <dbReference type="SAM" id="MobiDB-lite"/>
    </source>
</evidence>
<dbReference type="SUPFAM" id="SSF52540">
    <property type="entry name" value="P-loop containing nucleoside triphosphate hydrolases"/>
    <property type="match status" value="1"/>
</dbReference>
<keyword evidence="5" id="KW-0067">ATP-binding</keyword>
<evidence type="ECO:0000256" key="1">
    <source>
        <dbReference type="ARBA" id="ARBA00004651"/>
    </source>
</evidence>
<sequence length="601" mass="67798">MLPGGLANCLCPTGEHGSNPRGMPSLHKPHFRLAKKFLLLAKAFFTGGSKRPARLWFALILALCIAVGGVQYFISFAMRDFVTALSQRDQTAWIHGLWKFVGLCFISVPVGVFYRYSQERLSLVWRRWMTQHLIKRYFYNRAYYRIRASESVDNPDQRISEDVRTFTTGVLNFFLVIVNSIVTLITFVGVLWSISGQLVAVLVLYATVGTIVSMLFGKRLVGLYFNQYQREANFRYGLVRVRENAESIAFYRGEKREHRDLIERFNDVLENTLWIIGWTRNLGFFSNSYNYLALIVPSLIVGPMYIHGRVEFGVVTQAESAFAQVLAAVSIIIAQIENLSSFSAGVRRLGDLWDNLDTFDEEDAREAEEAQIEINEEALHLKLDDVTVQTPGGEKVLARDLSFQLPRRGSLLIMGESGSGKSSLLRTIAGLWQSGTGAIDRPAHKRLMFLPQKPYMVPGNLRAQLMYPLSEEDADDEAITKAIEKVNLDDIYARVDGDLNKVVDWTNVLSLGEQQRVAFARLFLKKPSIAFLDEATSALDEDNERLLYERLGGSGIAYVSVGHRSTLKEFHDTLLVLSKDGSSEMSSLKNGKKKEKEARKS</sequence>
<feature type="transmembrane region" description="Helical" evidence="9">
    <location>
        <begin position="289"/>
        <end position="306"/>
    </location>
</feature>
<gene>
    <name evidence="12" type="ORF">CfE428DRAFT_0817</name>
</gene>
<feature type="region of interest" description="Disordered" evidence="8">
    <location>
        <begin position="581"/>
        <end position="601"/>
    </location>
</feature>
<dbReference type="InterPro" id="IPR003439">
    <property type="entry name" value="ABC_transporter-like_ATP-bd"/>
</dbReference>
<reference evidence="12 13" key="1">
    <citation type="journal article" date="2011" name="J. Bacteriol.">
        <title>Genome sequence of Chthoniobacter flavus Ellin428, an aerobic heterotrophic soil bacterium.</title>
        <authorList>
            <person name="Kant R."/>
            <person name="van Passel M.W."/>
            <person name="Palva A."/>
            <person name="Lucas S."/>
            <person name="Lapidus A."/>
            <person name="Glavina Del Rio T."/>
            <person name="Dalin E."/>
            <person name="Tice H."/>
            <person name="Bruce D."/>
            <person name="Goodwin L."/>
            <person name="Pitluck S."/>
            <person name="Larimer F.W."/>
            <person name="Land M.L."/>
            <person name="Hauser L."/>
            <person name="Sangwan P."/>
            <person name="de Vos W.M."/>
            <person name="Janssen P.H."/>
            <person name="Smidt H."/>
        </authorList>
    </citation>
    <scope>NUCLEOTIDE SEQUENCE [LARGE SCALE GENOMIC DNA]</scope>
    <source>
        <strain evidence="12 13">Ellin428</strain>
    </source>
</reference>
<feature type="domain" description="ABC transporter" evidence="10">
    <location>
        <begin position="381"/>
        <end position="601"/>
    </location>
</feature>
<keyword evidence="7 9" id="KW-0472">Membrane</keyword>
<dbReference type="GO" id="GO:0016887">
    <property type="term" value="F:ATP hydrolysis activity"/>
    <property type="evidence" value="ECO:0007669"/>
    <property type="project" value="InterPro"/>
</dbReference>
<keyword evidence="4" id="KW-0547">Nucleotide-binding</keyword>
<evidence type="ECO:0000256" key="2">
    <source>
        <dbReference type="ARBA" id="ARBA00022448"/>
    </source>
</evidence>
<evidence type="ECO:0000256" key="9">
    <source>
        <dbReference type="SAM" id="Phobius"/>
    </source>
</evidence>
<dbReference type="CDD" id="cd03223">
    <property type="entry name" value="ABCD_peroxisomal_ALDP"/>
    <property type="match status" value="1"/>
</dbReference>
<dbReference type="PROSITE" id="PS00211">
    <property type="entry name" value="ABC_TRANSPORTER_1"/>
    <property type="match status" value="1"/>
</dbReference>
<organism evidence="12 13">
    <name type="scientific">Chthoniobacter flavus Ellin428</name>
    <dbReference type="NCBI Taxonomy" id="497964"/>
    <lineage>
        <taxon>Bacteria</taxon>
        <taxon>Pseudomonadati</taxon>
        <taxon>Verrucomicrobiota</taxon>
        <taxon>Spartobacteria</taxon>
        <taxon>Chthoniobacterales</taxon>
        <taxon>Chthoniobacteraceae</taxon>
        <taxon>Chthoniobacter</taxon>
    </lineage>
</organism>
<dbReference type="InParanoid" id="B4CVY0"/>
<evidence type="ECO:0000313" key="12">
    <source>
        <dbReference type="EMBL" id="EDY21572.1"/>
    </source>
</evidence>
<keyword evidence="3 9" id="KW-0812">Transmembrane</keyword>
<proteinExistence type="predicted"/>
<dbReference type="PANTHER" id="PTHR11384">
    <property type="entry name" value="ATP-BINDING CASSETTE, SUB-FAMILY D MEMBER"/>
    <property type="match status" value="1"/>
</dbReference>
<name>B4CVY0_9BACT</name>
<dbReference type="SUPFAM" id="SSF90123">
    <property type="entry name" value="ABC transporter transmembrane region"/>
    <property type="match status" value="1"/>
</dbReference>
<evidence type="ECO:0000256" key="4">
    <source>
        <dbReference type="ARBA" id="ARBA00022741"/>
    </source>
</evidence>
<dbReference type="InterPro" id="IPR027417">
    <property type="entry name" value="P-loop_NTPase"/>
</dbReference>
<evidence type="ECO:0000256" key="5">
    <source>
        <dbReference type="ARBA" id="ARBA00022840"/>
    </source>
</evidence>
<dbReference type="PROSITE" id="PS50929">
    <property type="entry name" value="ABC_TM1F"/>
    <property type="match status" value="1"/>
</dbReference>
<comment type="caution">
    <text evidence="12">The sequence shown here is derived from an EMBL/GenBank/DDBJ whole genome shotgun (WGS) entry which is preliminary data.</text>
</comment>
<feature type="transmembrane region" description="Helical" evidence="9">
    <location>
        <begin position="170"/>
        <end position="192"/>
    </location>
</feature>
<dbReference type="PANTHER" id="PTHR11384:SF55">
    <property type="entry name" value="ATP-BINDING CASSETTE TRANSPORTER"/>
    <property type="match status" value="1"/>
</dbReference>
<feature type="transmembrane region" description="Helical" evidence="9">
    <location>
        <begin position="97"/>
        <end position="117"/>
    </location>
</feature>
<dbReference type="InterPro" id="IPR017871">
    <property type="entry name" value="ABC_transporter-like_CS"/>
</dbReference>
<dbReference type="InterPro" id="IPR003593">
    <property type="entry name" value="AAA+_ATPase"/>
</dbReference>
<dbReference type="FunCoup" id="B4CVY0">
    <property type="interactions" value="329"/>
</dbReference>
<accession>B4CVY0</accession>
<dbReference type="EMBL" id="ABVL01000002">
    <property type="protein sequence ID" value="EDY21572.1"/>
    <property type="molecule type" value="Genomic_DNA"/>
</dbReference>
<comment type="subcellular location">
    <subcellularLocation>
        <location evidence="1">Cell membrane</location>
        <topology evidence="1">Multi-pass membrane protein</topology>
    </subcellularLocation>
</comment>
<keyword evidence="13" id="KW-1185">Reference proteome</keyword>
<dbReference type="Gene3D" id="1.20.1560.10">
    <property type="entry name" value="ABC transporter type 1, transmembrane domain"/>
    <property type="match status" value="1"/>
</dbReference>
<dbReference type="Proteomes" id="UP000005824">
    <property type="component" value="Unassembled WGS sequence"/>
</dbReference>
<keyword evidence="2" id="KW-0813">Transport</keyword>
<dbReference type="GO" id="GO:0005886">
    <property type="term" value="C:plasma membrane"/>
    <property type="evidence" value="ECO:0007669"/>
    <property type="project" value="UniProtKB-SubCell"/>
</dbReference>
<dbReference type="InterPro" id="IPR036640">
    <property type="entry name" value="ABC1_TM_sf"/>
</dbReference>
<dbReference type="eggNOG" id="COG4178">
    <property type="taxonomic scope" value="Bacteria"/>
</dbReference>
<feature type="domain" description="ABC transmembrane type-1" evidence="11">
    <location>
        <begin position="58"/>
        <end position="341"/>
    </location>
</feature>